<dbReference type="InterPro" id="IPR006225">
    <property type="entry name" value="PsdUridine_synth_RluC/D"/>
</dbReference>
<keyword evidence="4" id="KW-0694">RNA-binding</keyword>
<keyword evidence="2 5" id="KW-0413">Isomerase</keyword>
<dbReference type="CDD" id="cd02869">
    <property type="entry name" value="PseudoU_synth_RluA_like"/>
    <property type="match status" value="1"/>
</dbReference>
<evidence type="ECO:0000256" key="6">
    <source>
        <dbReference type="SAM" id="MobiDB-lite"/>
    </source>
</evidence>
<evidence type="ECO:0000259" key="7">
    <source>
        <dbReference type="Pfam" id="PF00849"/>
    </source>
</evidence>
<gene>
    <name evidence="8" type="ORF">AW736_00150</name>
</gene>
<dbReference type="InterPro" id="IPR036986">
    <property type="entry name" value="S4_RNA-bd_sf"/>
</dbReference>
<evidence type="ECO:0000313" key="9">
    <source>
        <dbReference type="Proteomes" id="UP000078486"/>
    </source>
</evidence>
<dbReference type="InterPro" id="IPR020103">
    <property type="entry name" value="PsdUridine_synth_cat_dom_sf"/>
</dbReference>
<evidence type="ECO:0000256" key="5">
    <source>
        <dbReference type="RuleBase" id="RU362028"/>
    </source>
</evidence>
<dbReference type="AlphaFoldDB" id="A0A178IMA8"/>
<dbReference type="OrthoDB" id="9807829at2"/>
<comment type="catalytic activity">
    <reaction evidence="5">
        <text>a uridine in RNA = a pseudouridine in RNA</text>
        <dbReference type="Rhea" id="RHEA:48348"/>
        <dbReference type="Rhea" id="RHEA-COMP:12068"/>
        <dbReference type="Rhea" id="RHEA-COMP:12069"/>
        <dbReference type="ChEBI" id="CHEBI:65314"/>
        <dbReference type="ChEBI" id="CHEBI:65315"/>
    </reaction>
</comment>
<dbReference type="InterPro" id="IPR006145">
    <property type="entry name" value="PsdUridine_synth_RsuA/RluA"/>
</dbReference>
<dbReference type="SUPFAM" id="SSF55174">
    <property type="entry name" value="Alpha-L RNA-binding motif"/>
    <property type="match status" value="1"/>
</dbReference>
<dbReference type="Pfam" id="PF00849">
    <property type="entry name" value="PseudoU_synth_2"/>
    <property type="match status" value="1"/>
</dbReference>
<dbReference type="GO" id="GO:0000455">
    <property type="term" value="P:enzyme-directed rRNA pseudouridine synthesis"/>
    <property type="evidence" value="ECO:0007669"/>
    <property type="project" value="TreeGrafter"/>
</dbReference>
<feature type="domain" description="Pseudouridine synthase RsuA/RluA-like" evidence="7">
    <location>
        <begin position="90"/>
        <end position="249"/>
    </location>
</feature>
<feature type="active site" evidence="3">
    <location>
        <position position="141"/>
    </location>
</feature>
<comment type="similarity">
    <text evidence="1 5">Belongs to the pseudouridine synthase RluA family.</text>
</comment>
<dbReference type="InterPro" id="IPR050188">
    <property type="entry name" value="RluA_PseudoU_synthase"/>
</dbReference>
<evidence type="ECO:0000313" key="8">
    <source>
        <dbReference type="EMBL" id="OAM90908.1"/>
    </source>
</evidence>
<evidence type="ECO:0000256" key="1">
    <source>
        <dbReference type="ARBA" id="ARBA00010876"/>
    </source>
</evidence>
<evidence type="ECO:0000256" key="2">
    <source>
        <dbReference type="ARBA" id="ARBA00023235"/>
    </source>
</evidence>
<dbReference type="Proteomes" id="UP000078486">
    <property type="component" value="Unassembled WGS sequence"/>
</dbReference>
<evidence type="ECO:0000256" key="3">
    <source>
        <dbReference type="PIRSR" id="PIRSR606225-1"/>
    </source>
</evidence>
<dbReference type="NCBIfam" id="TIGR00005">
    <property type="entry name" value="rluA_subfam"/>
    <property type="match status" value="1"/>
</dbReference>
<dbReference type="STRING" id="1184151.AW736_00150"/>
<dbReference type="Gene3D" id="3.30.2350.10">
    <property type="entry name" value="Pseudouridine synthase"/>
    <property type="match status" value="1"/>
</dbReference>
<dbReference type="InterPro" id="IPR006224">
    <property type="entry name" value="PsdUridine_synth_RluA-like_CS"/>
</dbReference>
<dbReference type="PANTHER" id="PTHR21600:SF44">
    <property type="entry name" value="RIBOSOMAL LARGE SUBUNIT PSEUDOURIDINE SYNTHASE D"/>
    <property type="match status" value="1"/>
</dbReference>
<dbReference type="GO" id="GO:0009982">
    <property type="term" value="F:pseudouridine synthase activity"/>
    <property type="evidence" value="ECO:0007669"/>
    <property type="project" value="InterPro"/>
</dbReference>
<feature type="region of interest" description="Disordered" evidence="6">
    <location>
        <begin position="310"/>
        <end position="330"/>
    </location>
</feature>
<dbReference type="PROSITE" id="PS50889">
    <property type="entry name" value="S4"/>
    <property type="match status" value="1"/>
</dbReference>
<dbReference type="Gene3D" id="3.10.290.10">
    <property type="entry name" value="RNA-binding S4 domain"/>
    <property type="match status" value="1"/>
</dbReference>
<proteinExistence type="inferred from homology"/>
<protein>
    <recommendedName>
        <fullName evidence="5">Pseudouridine synthase</fullName>
        <ecNumber evidence="5">5.4.99.-</ecNumber>
    </recommendedName>
</protein>
<comment type="caution">
    <text evidence="8">The sequence shown here is derived from an EMBL/GenBank/DDBJ whole genome shotgun (WGS) entry which is preliminary data.</text>
</comment>
<dbReference type="PANTHER" id="PTHR21600">
    <property type="entry name" value="MITOCHONDRIAL RNA PSEUDOURIDINE SYNTHASE"/>
    <property type="match status" value="1"/>
</dbReference>
<reference evidence="8 9" key="1">
    <citation type="submission" date="2016-01" db="EMBL/GenBank/DDBJ databases">
        <title>High potential of lignocellulose degradation of a new Verrucomicrobia species.</title>
        <authorList>
            <person name="Wang Y."/>
            <person name="Shi Y."/>
            <person name="Qiu Z."/>
            <person name="Liu S."/>
            <person name="Yang H."/>
        </authorList>
    </citation>
    <scope>NUCLEOTIDE SEQUENCE [LARGE SCALE GENOMIC DNA]</scope>
    <source>
        <strain evidence="8 9">TSB47</strain>
    </source>
</reference>
<dbReference type="RefSeq" id="WP_068768298.1">
    <property type="nucleotide sequence ID" value="NZ_CP109796.1"/>
</dbReference>
<dbReference type="EC" id="5.4.99.-" evidence="5"/>
<comment type="function">
    <text evidence="5">Responsible for synthesis of pseudouridine from uracil.</text>
</comment>
<dbReference type="PROSITE" id="PS01129">
    <property type="entry name" value="PSI_RLU"/>
    <property type="match status" value="1"/>
</dbReference>
<dbReference type="GO" id="GO:0140098">
    <property type="term" value="F:catalytic activity, acting on RNA"/>
    <property type="evidence" value="ECO:0007669"/>
    <property type="project" value="UniProtKB-ARBA"/>
</dbReference>
<dbReference type="GO" id="GO:0003723">
    <property type="term" value="F:RNA binding"/>
    <property type="evidence" value="ECO:0007669"/>
    <property type="project" value="UniProtKB-KW"/>
</dbReference>
<dbReference type="SUPFAM" id="SSF55120">
    <property type="entry name" value="Pseudouridine synthase"/>
    <property type="match status" value="1"/>
</dbReference>
<keyword evidence="9" id="KW-1185">Reference proteome</keyword>
<sequence length="330" mass="35897">MPNATLTHTVPPGIRRIRADKALAIAFPGHSRVAIQRAFDAGLVSFDGRPIKRDHAVHGGDTLAFSMPDARPSELKPVAIPLDILFEDRHLLAINKAAGMVVHPGAATGEDTLVHALLAHCKGGLSGVGGVERPGIVHRLDRETSGVMLVAKTDAAHRGLSEQFSTRALQKEYLALVAGTPALLSGSIRKPIGRNPHQRHKMMAFEESHPAARDAHTDWEVVESYGALATLVRCRIHTGRTHQIRVHLKSLGHVLLGDTVYGWHADPRLPVQPSRVMLHAEHLVVHHPVTGKLLDLTAPPPKDFKAMQRALKTATKPSKKRPQKPKAVRP</sequence>
<feature type="compositionally biased region" description="Basic residues" evidence="6">
    <location>
        <begin position="317"/>
        <end position="330"/>
    </location>
</feature>
<dbReference type="EMBL" id="LRRQ01000044">
    <property type="protein sequence ID" value="OAM90908.1"/>
    <property type="molecule type" value="Genomic_DNA"/>
</dbReference>
<evidence type="ECO:0000256" key="4">
    <source>
        <dbReference type="PROSITE-ProRule" id="PRU00182"/>
    </source>
</evidence>
<organism evidence="8 9">
    <name type="scientific">Termitidicoccus mucosus</name>
    <dbReference type="NCBI Taxonomy" id="1184151"/>
    <lineage>
        <taxon>Bacteria</taxon>
        <taxon>Pseudomonadati</taxon>
        <taxon>Verrucomicrobiota</taxon>
        <taxon>Opitutia</taxon>
        <taxon>Opitutales</taxon>
        <taxon>Opitutaceae</taxon>
        <taxon>Termitidicoccus</taxon>
    </lineage>
</organism>
<name>A0A178IMA8_9BACT</name>
<accession>A0A178IMA8</accession>